<dbReference type="FunFam" id="3.30.70.270:FF:000001">
    <property type="entry name" value="Diguanylate cyclase domain protein"/>
    <property type="match status" value="1"/>
</dbReference>
<evidence type="ECO:0000259" key="3">
    <source>
        <dbReference type="PROSITE" id="PS50887"/>
    </source>
</evidence>
<dbReference type="CDD" id="cd01948">
    <property type="entry name" value="EAL"/>
    <property type="match status" value="1"/>
</dbReference>
<dbReference type="InterPro" id="IPR029787">
    <property type="entry name" value="Nucleotide_cyclase"/>
</dbReference>
<dbReference type="PANTHER" id="PTHR44757">
    <property type="entry name" value="DIGUANYLATE CYCLASE DGCP"/>
    <property type="match status" value="1"/>
</dbReference>
<reference evidence="5 6" key="1">
    <citation type="submission" date="2019-11" db="EMBL/GenBank/DDBJ databases">
        <title>Identification of a novel strain.</title>
        <authorList>
            <person name="Xu Q."/>
            <person name="Wang G."/>
        </authorList>
    </citation>
    <scope>NUCLEOTIDE SEQUENCE [LARGE SCALE GENOMIC DNA]</scope>
    <source>
        <strain evidence="6">xq</strain>
    </source>
</reference>
<evidence type="ECO:0000259" key="4">
    <source>
        <dbReference type="PROSITE" id="PS50924"/>
    </source>
</evidence>
<feature type="domain" description="GGDEF" evidence="3">
    <location>
        <begin position="286"/>
        <end position="419"/>
    </location>
</feature>
<dbReference type="InterPro" id="IPR005330">
    <property type="entry name" value="MHYT_dom"/>
</dbReference>
<dbReference type="PROSITE" id="PS50887">
    <property type="entry name" value="GGDEF"/>
    <property type="match status" value="1"/>
</dbReference>
<dbReference type="InterPro" id="IPR035919">
    <property type="entry name" value="EAL_sf"/>
</dbReference>
<evidence type="ECO:0000259" key="2">
    <source>
        <dbReference type="PROSITE" id="PS50883"/>
    </source>
</evidence>
<dbReference type="Proteomes" id="UP000440694">
    <property type="component" value="Unassembled WGS sequence"/>
</dbReference>
<dbReference type="InterPro" id="IPR000160">
    <property type="entry name" value="GGDEF_dom"/>
</dbReference>
<dbReference type="Gene3D" id="3.20.20.450">
    <property type="entry name" value="EAL domain"/>
    <property type="match status" value="1"/>
</dbReference>
<dbReference type="InterPro" id="IPR052155">
    <property type="entry name" value="Biofilm_reg_signaling"/>
</dbReference>
<keyword evidence="1" id="KW-0472">Membrane</keyword>
<proteinExistence type="predicted"/>
<feature type="transmembrane region" description="Helical" evidence="1">
    <location>
        <begin position="12"/>
        <end position="33"/>
    </location>
</feature>
<dbReference type="Pfam" id="PF00563">
    <property type="entry name" value="EAL"/>
    <property type="match status" value="1"/>
</dbReference>
<dbReference type="SUPFAM" id="SSF55073">
    <property type="entry name" value="Nucleotide cyclase"/>
    <property type="match status" value="1"/>
</dbReference>
<organism evidence="5 6">
    <name type="scientific">Hyphomicrobium album</name>
    <dbReference type="NCBI Taxonomy" id="2665159"/>
    <lineage>
        <taxon>Bacteria</taxon>
        <taxon>Pseudomonadati</taxon>
        <taxon>Pseudomonadota</taxon>
        <taxon>Alphaproteobacteria</taxon>
        <taxon>Hyphomicrobiales</taxon>
        <taxon>Hyphomicrobiaceae</taxon>
        <taxon>Hyphomicrobium</taxon>
    </lineage>
</organism>
<evidence type="ECO:0000256" key="1">
    <source>
        <dbReference type="PROSITE-ProRule" id="PRU00244"/>
    </source>
</evidence>
<dbReference type="AlphaFoldDB" id="A0A6I3KJ18"/>
<feature type="domain" description="EAL" evidence="2">
    <location>
        <begin position="428"/>
        <end position="683"/>
    </location>
</feature>
<dbReference type="NCBIfam" id="TIGR00254">
    <property type="entry name" value="GGDEF"/>
    <property type="match status" value="1"/>
</dbReference>
<keyword evidence="1" id="KW-0812">Transmembrane</keyword>
<dbReference type="PROSITE" id="PS50924">
    <property type="entry name" value="MHYT"/>
    <property type="match status" value="1"/>
</dbReference>
<dbReference type="PROSITE" id="PS50883">
    <property type="entry name" value="EAL"/>
    <property type="match status" value="1"/>
</dbReference>
<dbReference type="Pfam" id="PF00990">
    <property type="entry name" value="GGDEF"/>
    <property type="match status" value="1"/>
</dbReference>
<dbReference type="SMART" id="SM00267">
    <property type="entry name" value="GGDEF"/>
    <property type="match status" value="1"/>
</dbReference>
<name>A0A6I3KJ18_9HYPH</name>
<feature type="transmembrane region" description="Helical" evidence="1">
    <location>
        <begin position="77"/>
        <end position="96"/>
    </location>
</feature>
<evidence type="ECO:0000313" key="5">
    <source>
        <dbReference type="EMBL" id="MTD93727.1"/>
    </source>
</evidence>
<evidence type="ECO:0000313" key="6">
    <source>
        <dbReference type="Proteomes" id="UP000440694"/>
    </source>
</evidence>
<dbReference type="PANTHER" id="PTHR44757:SF2">
    <property type="entry name" value="BIOFILM ARCHITECTURE MAINTENANCE PROTEIN MBAA"/>
    <property type="match status" value="1"/>
</dbReference>
<feature type="transmembrane region" description="Helical" evidence="1">
    <location>
        <begin position="139"/>
        <end position="162"/>
    </location>
</feature>
<comment type="caution">
    <text evidence="5">The sequence shown here is derived from an EMBL/GenBank/DDBJ whole genome shotgun (WGS) entry which is preliminary data.</text>
</comment>
<dbReference type="SMART" id="SM00052">
    <property type="entry name" value="EAL"/>
    <property type="match status" value="1"/>
</dbReference>
<dbReference type="EMBL" id="WMBQ01000001">
    <property type="protein sequence ID" value="MTD93727.1"/>
    <property type="molecule type" value="Genomic_DNA"/>
</dbReference>
<dbReference type="GO" id="GO:0003824">
    <property type="term" value="F:catalytic activity"/>
    <property type="evidence" value="ECO:0007669"/>
    <property type="project" value="UniProtKB-ARBA"/>
</dbReference>
<feature type="transmembrane region" description="Helical" evidence="1">
    <location>
        <begin position="174"/>
        <end position="194"/>
    </location>
</feature>
<dbReference type="InterPro" id="IPR043128">
    <property type="entry name" value="Rev_trsase/Diguanyl_cyclase"/>
</dbReference>
<protein>
    <submittedName>
        <fullName evidence="5">EAL domain-containing protein</fullName>
    </submittedName>
</protein>
<dbReference type="Pfam" id="PF03707">
    <property type="entry name" value="MHYT"/>
    <property type="match status" value="2"/>
</dbReference>
<keyword evidence="1" id="KW-1133">Transmembrane helix</keyword>
<dbReference type="SUPFAM" id="SSF141868">
    <property type="entry name" value="EAL domain-like"/>
    <property type="match status" value="1"/>
</dbReference>
<dbReference type="RefSeq" id="WP_154738240.1">
    <property type="nucleotide sequence ID" value="NZ_WMBQ01000001.1"/>
</dbReference>
<gene>
    <name evidence="5" type="ORF">GIW81_05195</name>
</gene>
<dbReference type="InterPro" id="IPR001633">
    <property type="entry name" value="EAL_dom"/>
</dbReference>
<dbReference type="Gene3D" id="3.30.70.270">
    <property type="match status" value="1"/>
</dbReference>
<sequence length="698" mass="73555">MTGTYSLELVGLSLVVAVAASYVAFALAVHISATRGWAGIYWLAGGAIAMGAGIWSMHFIGMLAFTLPISMSYDLETTIASLIIACMASGFALYVVSRRTPDLTNLAAAAVTMGIGIASMHYTGMAAMNVAPPPSYDTLLVVVSIAVAIAASGLALALGFRLRSDATANIIGKRLLAALAMGVGICAVHYTAMAAAQFAPGAICTAPNFEIDQFWLAIAVAAMTLLFLGTTMLILTVDVRLAHQLDAANAHIALLARQDPLTGVANRRTFMEELEAAFSARARGGADFAVLFLDLDGFKEINDTLGHAAGDAMIVEVAERLRGAVRSDDLVARFGGDEFAILQRNIATPTDAGTLAEKIGSAIAAPCTIEHEDLAVTASIGVANVTGETATPADLMVQADLALYRAKDDGRNCYRFHNAALDRQVHARVLLARELRTAIERGELELVYRPQVQIATGRITGLETRVQWHNPSRGIISPSVFIPIAERAGSILAVSAWAMEEACWQLQQWQDHDVAPPVISIGVCRGQFKAGAAMAKDVQACLERHCIAPDRVELEFDEPVLMQAAERYASALQALRDLGVRMAVTEFGSGYSSIGYLASAPVQRLKIARSLVAGAMTDAASARAVRASVHVARELGAETIADGVETQAQAVFLLAAGCEQAQGSFFGPALSAMEASLLLRSAVVKPAAKAAKRDTSAA</sequence>
<feature type="transmembrane region" description="Helical" evidence="1">
    <location>
        <begin position="214"/>
        <end position="235"/>
    </location>
</feature>
<feature type="transmembrane region" description="Helical" evidence="1">
    <location>
        <begin position="40"/>
        <end position="65"/>
    </location>
</feature>
<accession>A0A6I3KJ18</accession>
<dbReference type="CDD" id="cd01949">
    <property type="entry name" value="GGDEF"/>
    <property type="match status" value="1"/>
</dbReference>
<feature type="transmembrane region" description="Helical" evidence="1">
    <location>
        <begin position="103"/>
        <end position="127"/>
    </location>
</feature>
<dbReference type="GO" id="GO:0016020">
    <property type="term" value="C:membrane"/>
    <property type="evidence" value="ECO:0007669"/>
    <property type="project" value="UniProtKB-UniRule"/>
</dbReference>
<keyword evidence="6" id="KW-1185">Reference proteome</keyword>
<feature type="domain" description="MHYT" evidence="4">
    <location>
        <begin position="5"/>
        <end position="199"/>
    </location>
</feature>